<dbReference type="AlphaFoldDB" id="A0A0C3NYG0"/>
<reference evidence="2" key="2">
    <citation type="submission" date="2015-01" db="EMBL/GenBank/DDBJ databases">
        <title>Evolutionary Origins and Diversification of the Mycorrhizal Mutualists.</title>
        <authorList>
            <consortium name="DOE Joint Genome Institute"/>
            <consortium name="Mycorrhizal Genomics Consortium"/>
            <person name="Kohler A."/>
            <person name="Kuo A."/>
            <person name="Nagy L.G."/>
            <person name="Floudas D."/>
            <person name="Copeland A."/>
            <person name="Barry K.W."/>
            <person name="Cichocki N."/>
            <person name="Veneault-Fourrey C."/>
            <person name="LaButti K."/>
            <person name="Lindquist E.A."/>
            <person name="Lipzen A."/>
            <person name="Lundell T."/>
            <person name="Morin E."/>
            <person name="Murat C."/>
            <person name="Riley R."/>
            <person name="Ohm R."/>
            <person name="Sun H."/>
            <person name="Tunlid A."/>
            <person name="Henrissat B."/>
            <person name="Grigoriev I.V."/>
            <person name="Hibbett D.S."/>
            <person name="Martin F."/>
        </authorList>
    </citation>
    <scope>NUCLEOTIDE SEQUENCE [LARGE SCALE GENOMIC DNA]</scope>
    <source>
        <strain evidence="2">Marx 270</strain>
    </source>
</reference>
<keyword evidence="2" id="KW-1185">Reference proteome</keyword>
<dbReference type="STRING" id="870435.A0A0C3NYG0"/>
<reference evidence="1 2" key="1">
    <citation type="submission" date="2014-04" db="EMBL/GenBank/DDBJ databases">
        <authorList>
            <consortium name="DOE Joint Genome Institute"/>
            <person name="Kuo A."/>
            <person name="Kohler A."/>
            <person name="Costa M.D."/>
            <person name="Nagy L.G."/>
            <person name="Floudas D."/>
            <person name="Copeland A."/>
            <person name="Barry K.W."/>
            <person name="Cichocki N."/>
            <person name="Veneault-Fourrey C."/>
            <person name="LaButti K."/>
            <person name="Lindquist E.A."/>
            <person name="Lipzen A."/>
            <person name="Lundell T."/>
            <person name="Morin E."/>
            <person name="Murat C."/>
            <person name="Sun H."/>
            <person name="Tunlid A."/>
            <person name="Henrissat B."/>
            <person name="Grigoriev I.V."/>
            <person name="Hibbett D.S."/>
            <person name="Martin F."/>
            <person name="Nordberg H.P."/>
            <person name="Cantor M.N."/>
            <person name="Hua S.X."/>
        </authorList>
    </citation>
    <scope>NUCLEOTIDE SEQUENCE [LARGE SCALE GENOMIC DNA]</scope>
    <source>
        <strain evidence="1 2">Marx 270</strain>
    </source>
</reference>
<dbReference type="InParanoid" id="A0A0C3NYG0"/>
<dbReference type="HOGENOM" id="CLU_2868622_0_0_1"/>
<dbReference type="EMBL" id="KN831998">
    <property type="protein sequence ID" value="KIO00189.1"/>
    <property type="molecule type" value="Genomic_DNA"/>
</dbReference>
<gene>
    <name evidence="1" type="ORF">M404DRAFT_153343</name>
</gene>
<protein>
    <submittedName>
        <fullName evidence="1">Uncharacterized protein</fullName>
    </submittedName>
</protein>
<accession>A0A0C3NYG0</accession>
<dbReference type="OrthoDB" id="3364670at2759"/>
<name>A0A0C3NYG0_PISTI</name>
<dbReference type="Proteomes" id="UP000054217">
    <property type="component" value="Unassembled WGS sequence"/>
</dbReference>
<organism evidence="1 2">
    <name type="scientific">Pisolithus tinctorius Marx 270</name>
    <dbReference type="NCBI Taxonomy" id="870435"/>
    <lineage>
        <taxon>Eukaryota</taxon>
        <taxon>Fungi</taxon>
        <taxon>Dikarya</taxon>
        <taxon>Basidiomycota</taxon>
        <taxon>Agaricomycotina</taxon>
        <taxon>Agaricomycetes</taxon>
        <taxon>Agaricomycetidae</taxon>
        <taxon>Boletales</taxon>
        <taxon>Sclerodermatineae</taxon>
        <taxon>Pisolithaceae</taxon>
        <taxon>Pisolithus</taxon>
    </lineage>
</organism>
<proteinExistence type="predicted"/>
<sequence length="64" mass="7404">MENTLDILESLEHSHNQLLNKIDMLYTSLNIPDKFLELHGVNLEFVQALLMAQDLKISIQKHAM</sequence>
<evidence type="ECO:0000313" key="2">
    <source>
        <dbReference type="Proteomes" id="UP000054217"/>
    </source>
</evidence>
<evidence type="ECO:0000313" key="1">
    <source>
        <dbReference type="EMBL" id="KIO00189.1"/>
    </source>
</evidence>